<sequence>MDLNTLPPVFDYDFLDEENTGRFFCTQLAIGVASLPCSERVPEHQNPNDVGDILVGVASIEHEPQMLILLTTQNLVLLLGRLLTQERRRWSSTIPMQKGLVFYLYKHYTPIMFDKAAAKIQFVCNKQGRGRKRKEEPVIAESEDSNYEAEDAEPESVNETKDVEKKKKKLDGGKTTKREKMQHTGCKARMVLKLLANKASRRAYIESYNELVLFDATYMTNMHGQSFMMGCAFIRDEKTPSYVWVFETFLEAMKGKHQNCQWHIMDKFSRMIGPVLDKDEELEDDFKECINYTITLAEFEVKWVDMINKYHFQDDRFLKEFEKIAKYDAKPDEQLPNWLVPNNVFVYVLTPVFDMGGQSLSQRSQADEDT</sequence>
<dbReference type="GO" id="GO:0005634">
    <property type="term" value="C:nucleus"/>
    <property type="evidence" value="ECO:0007669"/>
    <property type="project" value="UniProtKB-SubCell"/>
</dbReference>
<dbReference type="EMBL" id="PQIB02000001">
    <property type="protein sequence ID" value="RLN40961.1"/>
    <property type="molecule type" value="Genomic_DNA"/>
</dbReference>
<proteinExistence type="inferred from homology"/>
<keyword evidence="1" id="KW-0863">Zinc-finger</keyword>
<reference evidence="4" key="1">
    <citation type="journal article" date="2019" name="Nat. Commun.">
        <title>The genome of broomcorn millet.</title>
        <authorList>
            <person name="Zou C."/>
            <person name="Miki D."/>
            <person name="Li D."/>
            <person name="Tang Q."/>
            <person name="Xiao L."/>
            <person name="Rajput S."/>
            <person name="Deng P."/>
            <person name="Jia W."/>
            <person name="Huang R."/>
            <person name="Zhang M."/>
            <person name="Sun Y."/>
            <person name="Hu J."/>
            <person name="Fu X."/>
            <person name="Schnable P.S."/>
            <person name="Li F."/>
            <person name="Zhang H."/>
            <person name="Feng B."/>
            <person name="Zhu X."/>
            <person name="Liu R."/>
            <person name="Schnable J.C."/>
            <person name="Zhu J.-K."/>
            <person name="Zhang H."/>
        </authorList>
    </citation>
    <scope>NUCLEOTIDE SEQUENCE [LARGE SCALE GENOMIC DNA]</scope>
</reference>
<evidence type="ECO:0000256" key="1">
    <source>
        <dbReference type="RuleBase" id="RU367018"/>
    </source>
</evidence>
<gene>
    <name evidence="3" type="ORF">C2845_PM01G43630</name>
</gene>
<comment type="function">
    <text evidence="1">Putative transcription activator involved in regulating light control of development.</text>
</comment>
<feature type="region of interest" description="Disordered" evidence="2">
    <location>
        <begin position="133"/>
        <end position="181"/>
    </location>
</feature>
<keyword evidence="1" id="KW-0539">Nucleus</keyword>
<feature type="compositionally biased region" description="Basic and acidic residues" evidence="2">
    <location>
        <begin position="158"/>
        <end position="181"/>
    </location>
</feature>
<accession>A0A3L6TNC4</accession>
<feature type="compositionally biased region" description="Acidic residues" evidence="2">
    <location>
        <begin position="141"/>
        <end position="156"/>
    </location>
</feature>
<dbReference type="PANTHER" id="PTHR31669">
    <property type="entry name" value="PROTEIN FAR1-RELATED SEQUENCE 10-RELATED"/>
    <property type="match status" value="1"/>
</dbReference>
<dbReference type="InterPro" id="IPR031052">
    <property type="entry name" value="FHY3/FAR1"/>
</dbReference>
<organism evidence="3 4">
    <name type="scientific">Panicum miliaceum</name>
    <name type="common">Proso millet</name>
    <name type="synonym">Broomcorn millet</name>
    <dbReference type="NCBI Taxonomy" id="4540"/>
    <lineage>
        <taxon>Eukaryota</taxon>
        <taxon>Viridiplantae</taxon>
        <taxon>Streptophyta</taxon>
        <taxon>Embryophyta</taxon>
        <taxon>Tracheophyta</taxon>
        <taxon>Spermatophyta</taxon>
        <taxon>Magnoliopsida</taxon>
        <taxon>Liliopsida</taxon>
        <taxon>Poales</taxon>
        <taxon>Poaceae</taxon>
        <taxon>PACMAD clade</taxon>
        <taxon>Panicoideae</taxon>
        <taxon>Panicodae</taxon>
        <taxon>Paniceae</taxon>
        <taxon>Panicinae</taxon>
        <taxon>Panicum</taxon>
        <taxon>Panicum sect. Panicum</taxon>
    </lineage>
</organism>
<dbReference type="GO" id="GO:0008270">
    <property type="term" value="F:zinc ion binding"/>
    <property type="evidence" value="ECO:0007669"/>
    <property type="project" value="UniProtKB-UniRule"/>
</dbReference>
<dbReference type="GO" id="GO:0006355">
    <property type="term" value="P:regulation of DNA-templated transcription"/>
    <property type="evidence" value="ECO:0007669"/>
    <property type="project" value="UniProtKB-UniRule"/>
</dbReference>
<dbReference type="Proteomes" id="UP000275267">
    <property type="component" value="Unassembled WGS sequence"/>
</dbReference>
<dbReference type="STRING" id="4540.A0A3L6TNC4"/>
<dbReference type="AlphaFoldDB" id="A0A3L6TNC4"/>
<dbReference type="PANTHER" id="PTHR31669:SF296">
    <property type="entry name" value="PROTEIN FAR1-RELATED SEQUENCE"/>
    <property type="match status" value="1"/>
</dbReference>
<keyword evidence="1" id="KW-0479">Metal-binding</keyword>
<keyword evidence="4" id="KW-1185">Reference proteome</keyword>
<comment type="caution">
    <text evidence="3">The sequence shown here is derived from an EMBL/GenBank/DDBJ whole genome shotgun (WGS) entry which is preliminary data.</text>
</comment>
<evidence type="ECO:0000313" key="4">
    <source>
        <dbReference type="Proteomes" id="UP000275267"/>
    </source>
</evidence>
<evidence type="ECO:0000313" key="3">
    <source>
        <dbReference type="EMBL" id="RLN40961.1"/>
    </source>
</evidence>
<protein>
    <recommendedName>
        <fullName evidence="1">Protein FAR1-RELATED SEQUENCE</fullName>
    </recommendedName>
</protein>
<keyword evidence="1" id="KW-0862">Zinc</keyword>
<comment type="similarity">
    <text evidence="1">Belongs to the FHY3/FAR1 family.</text>
</comment>
<name>A0A3L6TNC4_PANMI</name>
<comment type="subcellular location">
    <subcellularLocation>
        <location evidence="1">Nucleus</location>
    </subcellularLocation>
</comment>
<evidence type="ECO:0000256" key="2">
    <source>
        <dbReference type="SAM" id="MobiDB-lite"/>
    </source>
</evidence>